<evidence type="ECO:0000256" key="3">
    <source>
        <dbReference type="ARBA" id="ARBA00022692"/>
    </source>
</evidence>
<sequence length="131" mass="14341">QVWRSQPVTLAVTFESVILCDISQGLSYTWTFWNSQGWPVALPPTVSTHRQTVTVPSYFLEPGNYTALARVRVEGSVVHSSYSVAVEVRARAPVSVIAEGTHLFLSRAPSFPVVLTGSQSYDPDHPGAVLR</sequence>
<dbReference type="PROSITE" id="PS51111">
    <property type="entry name" value="REJ"/>
    <property type="match status" value="1"/>
</dbReference>
<evidence type="ECO:0000313" key="8">
    <source>
        <dbReference type="EMBL" id="VCW68255.1"/>
    </source>
</evidence>
<accession>A0A9X9LHN2</accession>
<dbReference type="Proteomes" id="UP000269945">
    <property type="component" value="Unassembled WGS sequence"/>
</dbReference>
<evidence type="ECO:0000256" key="4">
    <source>
        <dbReference type="ARBA" id="ARBA00022737"/>
    </source>
</evidence>
<dbReference type="GO" id="GO:0005261">
    <property type="term" value="F:monoatomic cation channel activity"/>
    <property type="evidence" value="ECO:0007669"/>
    <property type="project" value="TreeGrafter"/>
</dbReference>
<dbReference type="PANTHER" id="PTHR46730">
    <property type="entry name" value="POLYCYSTIN-1"/>
    <property type="match status" value="1"/>
</dbReference>
<protein>
    <recommendedName>
        <fullName evidence="7">REJ domain-containing protein</fullName>
    </recommendedName>
</protein>
<evidence type="ECO:0000256" key="2">
    <source>
        <dbReference type="ARBA" id="ARBA00007200"/>
    </source>
</evidence>
<evidence type="ECO:0000256" key="5">
    <source>
        <dbReference type="ARBA" id="ARBA00022989"/>
    </source>
</evidence>
<organism evidence="8 9">
    <name type="scientific">Gulo gulo</name>
    <name type="common">Wolverine</name>
    <name type="synonym">Gluton</name>
    <dbReference type="NCBI Taxonomy" id="48420"/>
    <lineage>
        <taxon>Eukaryota</taxon>
        <taxon>Metazoa</taxon>
        <taxon>Chordata</taxon>
        <taxon>Craniata</taxon>
        <taxon>Vertebrata</taxon>
        <taxon>Euteleostomi</taxon>
        <taxon>Mammalia</taxon>
        <taxon>Eutheria</taxon>
        <taxon>Laurasiatheria</taxon>
        <taxon>Carnivora</taxon>
        <taxon>Caniformia</taxon>
        <taxon>Musteloidea</taxon>
        <taxon>Mustelidae</taxon>
        <taxon>Guloninae</taxon>
        <taxon>Gulo</taxon>
    </lineage>
</organism>
<dbReference type="AlphaFoldDB" id="A0A9X9LHN2"/>
<comment type="caution">
    <text evidence="8">The sequence shown here is derived from an EMBL/GenBank/DDBJ whole genome shotgun (WGS) entry which is preliminary data.</text>
</comment>
<evidence type="ECO:0000259" key="7">
    <source>
        <dbReference type="PROSITE" id="PS51111"/>
    </source>
</evidence>
<keyword evidence="6" id="KW-0472">Membrane</keyword>
<dbReference type="Pfam" id="PF02010">
    <property type="entry name" value="REJ"/>
    <property type="match status" value="1"/>
</dbReference>
<name>A0A9X9LHN2_GULGU</name>
<keyword evidence="5" id="KW-1133">Transmembrane helix</keyword>
<reference evidence="8 9" key="1">
    <citation type="submission" date="2018-10" db="EMBL/GenBank/DDBJ databases">
        <authorList>
            <person name="Ekblom R."/>
            <person name="Jareborg N."/>
        </authorList>
    </citation>
    <scope>NUCLEOTIDE SEQUENCE [LARGE SCALE GENOMIC DNA]</scope>
    <source>
        <tissue evidence="8">Muscle</tissue>
    </source>
</reference>
<evidence type="ECO:0000256" key="1">
    <source>
        <dbReference type="ARBA" id="ARBA00004370"/>
    </source>
</evidence>
<dbReference type="InterPro" id="IPR014010">
    <property type="entry name" value="REJ_dom"/>
</dbReference>
<feature type="non-terminal residue" evidence="8">
    <location>
        <position position="131"/>
    </location>
</feature>
<keyword evidence="4" id="KW-0677">Repeat</keyword>
<comment type="similarity">
    <text evidence="2">Belongs to the polycystin family.</text>
</comment>
<dbReference type="InterPro" id="IPR002859">
    <property type="entry name" value="PKD/REJ-like"/>
</dbReference>
<keyword evidence="3" id="KW-0812">Transmembrane</keyword>
<comment type="subcellular location">
    <subcellularLocation>
        <location evidence="1">Membrane</location>
    </subcellularLocation>
</comment>
<feature type="domain" description="REJ" evidence="7">
    <location>
        <begin position="1"/>
        <end position="131"/>
    </location>
</feature>
<dbReference type="GO" id="GO:0005886">
    <property type="term" value="C:plasma membrane"/>
    <property type="evidence" value="ECO:0007669"/>
    <property type="project" value="TreeGrafter"/>
</dbReference>
<dbReference type="EMBL" id="CYRY02003662">
    <property type="protein sequence ID" value="VCW68255.1"/>
    <property type="molecule type" value="Genomic_DNA"/>
</dbReference>
<evidence type="ECO:0000256" key="6">
    <source>
        <dbReference type="ARBA" id="ARBA00023136"/>
    </source>
</evidence>
<proteinExistence type="inferred from homology"/>
<evidence type="ECO:0000313" key="9">
    <source>
        <dbReference type="Proteomes" id="UP000269945"/>
    </source>
</evidence>
<dbReference type="GO" id="GO:0006816">
    <property type="term" value="P:calcium ion transport"/>
    <property type="evidence" value="ECO:0007669"/>
    <property type="project" value="TreeGrafter"/>
</dbReference>
<gene>
    <name evidence="8" type="ORF">BN2614_LOCUS2</name>
</gene>
<keyword evidence="9" id="KW-1185">Reference proteome</keyword>
<dbReference type="PANTHER" id="PTHR46730:SF4">
    <property type="entry name" value="POLYCYSTIC KIDNEY DISEASE PROTEIN 1-LIKE 1"/>
    <property type="match status" value="1"/>
</dbReference>